<protein>
    <recommendedName>
        <fullName evidence="3">histidine kinase</fullName>
        <ecNumber evidence="3">2.7.13.3</ecNumber>
    </recommendedName>
</protein>
<evidence type="ECO:0000256" key="8">
    <source>
        <dbReference type="ARBA" id="ARBA00022777"/>
    </source>
</evidence>
<dbReference type="Gene3D" id="3.30.450.20">
    <property type="entry name" value="PAS domain"/>
    <property type="match status" value="1"/>
</dbReference>
<dbReference type="EC" id="2.7.13.3" evidence="3"/>
<evidence type="ECO:0000256" key="3">
    <source>
        <dbReference type="ARBA" id="ARBA00012438"/>
    </source>
</evidence>
<comment type="catalytic activity">
    <reaction evidence="1">
        <text>ATP + protein L-histidine = ADP + protein N-phospho-L-histidine.</text>
        <dbReference type="EC" id="2.7.13.3"/>
    </reaction>
</comment>
<feature type="transmembrane region" description="Helical" evidence="13">
    <location>
        <begin position="22"/>
        <end position="42"/>
    </location>
</feature>
<dbReference type="GO" id="GO:0005524">
    <property type="term" value="F:ATP binding"/>
    <property type="evidence" value="ECO:0007669"/>
    <property type="project" value="UniProtKB-KW"/>
</dbReference>
<keyword evidence="4" id="KW-0597">Phosphoprotein</keyword>
<dbReference type="Pfam" id="PF07568">
    <property type="entry name" value="HisKA_2"/>
    <property type="match status" value="1"/>
</dbReference>
<dbReference type="PANTHER" id="PTHR41523">
    <property type="entry name" value="TWO-COMPONENT SYSTEM SENSOR PROTEIN"/>
    <property type="match status" value="1"/>
</dbReference>
<keyword evidence="5" id="KW-0808">Transferase</keyword>
<dbReference type="InterPro" id="IPR003594">
    <property type="entry name" value="HATPase_dom"/>
</dbReference>
<dbReference type="EMBL" id="CP059319">
    <property type="protein sequence ID" value="QTH24285.1"/>
    <property type="molecule type" value="Genomic_DNA"/>
</dbReference>
<sequence>MRLARQGATVLERFPLWRDRPLLGYGAAAAIAILSLLIRLLVDAVMPMGYPYVAFFPAVILSTFLFGVGPGVMVAAICGAMAWYVFIPPEFSVKLSGAIVFALFFYAIVVTIDILLISWMQRANRRLVEERERSRQLAERGEILFRELQHRVSNNLQVVGGLLALQMKSVSDAAARLALEEASRRLALIGRIHRQLYDPHGEQLDLGRFLEQLGADLVDAGGRAGIVCRVDAHAGIRLSADAAVPIALIVAEAVANAIEHGFAGREAGEIVIRASRDGDGALDLRVIDDGAGLPPGFDPATSDSLGLKLAQMLARQIGGSFRLFVDGRTTAMLRIG</sequence>
<dbReference type="Proteomes" id="UP000664914">
    <property type="component" value="Chromosome"/>
</dbReference>
<dbReference type="Gene3D" id="3.30.565.10">
    <property type="entry name" value="Histidine kinase-like ATPase, C-terminal domain"/>
    <property type="match status" value="1"/>
</dbReference>
<evidence type="ECO:0000256" key="9">
    <source>
        <dbReference type="ARBA" id="ARBA00022840"/>
    </source>
</evidence>
<name>A0A975HGB5_9SPHN</name>
<dbReference type="GO" id="GO:0004673">
    <property type="term" value="F:protein histidine kinase activity"/>
    <property type="evidence" value="ECO:0007669"/>
    <property type="project" value="UniProtKB-EC"/>
</dbReference>
<evidence type="ECO:0000256" key="5">
    <source>
        <dbReference type="ARBA" id="ARBA00022679"/>
    </source>
</evidence>
<evidence type="ECO:0000313" key="16">
    <source>
        <dbReference type="Proteomes" id="UP000664914"/>
    </source>
</evidence>
<dbReference type="RefSeq" id="WP_041379335.1">
    <property type="nucleotide sequence ID" value="NZ_CP059319.1"/>
</dbReference>
<evidence type="ECO:0000256" key="4">
    <source>
        <dbReference type="ARBA" id="ARBA00022553"/>
    </source>
</evidence>
<dbReference type="InterPro" id="IPR036890">
    <property type="entry name" value="HATPase_C_sf"/>
</dbReference>
<keyword evidence="9" id="KW-0067">ATP-binding</keyword>
<evidence type="ECO:0000313" key="15">
    <source>
        <dbReference type="EMBL" id="QTH24285.1"/>
    </source>
</evidence>
<evidence type="ECO:0000256" key="11">
    <source>
        <dbReference type="ARBA" id="ARBA00023012"/>
    </source>
</evidence>
<reference evidence="15" key="1">
    <citation type="submission" date="2020-07" db="EMBL/GenBank/DDBJ databases">
        <authorList>
            <person name="Camacho E."/>
        </authorList>
    </citation>
    <scope>NUCLEOTIDE SEQUENCE</scope>
    <source>
        <strain evidence="15">MPO218</strain>
    </source>
</reference>
<keyword evidence="11" id="KW-0902">Two-component regulatory system</keyword>
<dbReference type="SUPFAM" id="SSF55874">
    <property type="entry name" value="ATPase domain of HSP90 chaperone/DNA topoisomerase II/histidine kinase"/>
    <property type="match status" value="1"/>
</dbReference>
<reference evidence="15" key="2">
    <citation type="submission" date="2021-04" db="EMBL/GenBank/DDBJ databases">
        <title>Isolation and genomic analysis of the ibuprofen-degrading bacterium Sphingomonas strain MPO218.</title>
        <authorList>
            <person name="Aulestia M."/>
            <person name="Flores A."/>
            <person name="Mangas E.L."/>
            <person name="Perez-Pulido A.J."/>
            <person name="Santero E."/>
            <person name="Camacho E.M."/>
        </authorList>
    </citation>
    <scope>NUCLEOTIDE SEQUENCE</scope>
    <source>
        <strain evidence="15">MPO218</strain>
    </source>
</reference>
<feature type="domain" description="Histidine kinase/HSP90-like ATPase" evidence="14">
    <location>
        <begin position="241"/>
        <end position="329"/>
    </location>
</feature>
<evidence type="ECO:0000256" key="1">
    <source>
        <dbReference type="ARBA" id="ARBA00000085"/>
    </source>
</evidence>
<keyword evidence="12 13" id="KW-0472">Membrane</keyword>
<feature type="transmembrane region" description="Helical" evidence="13">
    <location>
        <begin position="98"/>
        <end position="117"/>
    </location>
</feature>
<dbReference type="Pfam" id="PF02518">
    <property type="entry name" value="HATPase_c"/>
    <property type="match status" value="1"/>
</dbReference>
<keyword evidence="10 13" id="KW-1133">Transmembrane helix</keyword>
<dbReference type="InterPro" id="IPR011495">
    <property type="entry name" value="Sig_transdc_His_kin_sub2_dim/P"/>
</dbReference>
<keyword evidence="8" id="KW-0418">Kinase</keyword>
<organism evidence="15 16">
    <name type="scientific">Rhizorhabdus wittichii</name>
    <dbReference type="NCBI Taxonomy" id="160791"/>
    <lineage>
        <taxon>Bacteria</taxon>
        <taxon>Pseudomonadati</taxon>
        <taxon>Pseudomonadota</taxon>
        <taxon>Alphaproteobacteria</taxon>
        <taxon>Sphingomonadales</taxon>
        <taxon>Sphingomonadaceae</taxon>
        <taxon>Rhizorhabdus</taxon>
    </lineage>
</organism>
<dbReference type="SMART" id="SM00387">
    <property type="entry name" value="HATPase_c"/>
    <property type="match status" value="1"/>
</dbReference>
<accession>A0A975HGB5</accession>
<gene>
    <name evidence="15" type="ORF">HRJ34_12695</name>
</gene>
<dbReference type="Pfam" id="PF13493">
    <property type="entry name" value="DUF4118"/>
    <property type="match status" value="1"/>
</dbReference>
<evidence type="ECO:0000256" key="6">
    <source>
        <dbReference type="ARBA" id="ARBA00022692"/>
    </source>
</evidence>
<comment type="subcellular location">
    <subcellularLocation>
        <location evidence="2">Membrane</location>
        <topology evidence="2">Multi-pass membrane protein</topology>
    </subcellularLocation>
</comment>
<dbReference type="Gene3D" id="1.20.120.620">
    <property type="entry name" value="Backbone structure of the membrane domain of e. Coli histidine kinase receptor kdpd"/>
    <property type="match status" value="1"/>
</dbReference>
<dbReference type="PANTHER" id="PTHR41523:SF8">
    <property type="entry name" value="ETHYLENE RESPONSE SENSOR PROTEIN"/>
    <property type="match status" value="1"/>
</dbReference>
<dbReference type="GO" id="GO:0000160">
    <property type="term" value="P:phosphorelay signal transduction system"/>
    <property type="evidence" value="ECO:0007669"/>
    <property type="project" value="UniProtKB-KW"/>
</dbReference>
<evidence type="ECO:0000259" key="14">
    <source>
        <dbReference type="SMART" id="SM00387"/>
    </source>
</evidence>
<dbReference type="InterPro" id="IPR025201">
    <property type="entry name" value="KdpD_TM"/>
</dbReference>
<evidence type="ECO:0000256" key="7">
    <source>
        <dbReference type="ARBA" id="ARBA00022741"/>
    </source>
</evidence>
<dbReference type="GO" id="GO:0016020">
    <property type="term" value="C:membrane"/>
    <property type="evidence" value="ECO:0007669"/>
    <property type="project" value="UniProtKB-SubCell"/>
</dbReference>
<evidence type="ECO:0000256" key="10">
    <source>
        <dbReference type="ARBA" id="ARBA00022989"/>
    </source>
</evidence>
<keyword evidence="6 13" id="KW-0812">Transmembrane</keyword>
<keyword evidence="7" id="KW-0547">Nucleotide-binding</keyword>
<evidence type="ECO:0000256" key="12">
    <source>
        <dbReference type="ARBA" id="ARBA00023136"/>
    </source>
</evidence>
<proteinExistence type="predicted"/>
<evidence type="ECO:0000256" key="13">
    <source>
        <dbReference type="SAM" id="Phobius"/>
    </source>
</evidence>
<feature type="transmembrane region" description="Helical" evidence="13">
    <location>
        <begin position="54"/>
        <end position="86"/>
    </location>
</feature>
<dbReference type="AlphaFoldDB" id="A0A975HGB5"/>
<evidence type="ECO:0000256" key="2">
    <source>
        <dbReference type="ARBA" id="ARBA00004141"/>
    </source>
</evidence>
<dbReference type="InterPro" id="IPR038318">
    <property type="entry name" value="KdpD_sf"/>
</dbReference>